<dbReference type="Proteomes" id="UP000315295">
    <property type="component" value="Unassembled WGS sequence"/>
</dbReference>
<dbReference type="EMBL" id="VIEB01000497">
    <property type="protein sequence ID" value="TQD88849.1"/>
    <property type="molecule type" value="Genomic_DNA"/>
</dbReference>
<evidence type="ECO:0000313" key="2">
    <source>
        <dbReference type="EMBL" id="TQD88849.1"/>
    </source>
</evidence>
<proteinExistence type="predicted"/>
<dbReference type="AlphaFoldDB" id="A0A540LRA0"/>
<feature type="transmembrane region" description="Helical" evidence="1">
    <location>
        <begin position="50"/>
        <end position="72"/>
    </location>
</feature>
<keyword evidence="1" id="KW-1133">Transmembrane helix</keyword>
<gene>
    <name evidence="2" type="ORF">C1H46_025593</name>
</gene>
<keyword evidence="3" id="KW-1185">Reference proteome</keyword>
<dbReference type="STRING" id="106549.A0A540LRA0"/>
<comment type="caution">
    <text evidence="2">The sequence shown here is derived from an EMBL/GenBank/DDBJ whole genome shotgun (WGS) entry which is preliminary data.</text>
</comment>
<evidence type="ECO:0000256" key="1">
    <source>
        <dbReference type="SAM" id="Phobius"/>
    </source>
</evidence>
<organism evidence="2 3">
    <name type="scientific">Malus baccata</name>
    <name type="common">Siberian crab apple</name>
    <name type="synonym">Pyrus baccata</name>
    <dbReference type="NCBI Taxonomy" id="106549"/>
    <lineage>
        <taxon>Eukaryota</taxon>
        <taxon>Viridiplantae</taxon>
        <taxon>Streptophyta</taxon>
        <taxon>Embryophyta</taxon>
        <taxon>Tracheophyta</taxon>
        <taxon>Spermatophyta</taxon>
        <taxon>Magnoliopsida</taxon>
        <taxon>eudicotyledons</taxon>
        <taxon>Gunneridae</taxon>
        <taxon>Pentapetalae</taxon>
        <taxon>rosids</taxon>
        <taxon>fabids</taxon>
        <taxon>Rosales</taxon>
        <taxon>Rosaceae</taxon>
        <taxon>Amygdaloideae</taxon>
        <taxon>Maleae</taxon>
        <taxon>Malus</taxon>
    </lineage>
</organism>
<sequence length="94" mass="10319">MEEYFSKALYTFDIGQNDLGEGFSDNKTIHEVNASVPDIVSMFSTNIKGLSSLLLLVVAMGVITTIAIVLNVEQQSKSMEAKYLLVHANGHQLE</sequence>
<reference evidence="2 3" key="1">
    <citation type="journal article" date="2019" name="G3 (Bethesda)">
        <title>Sequencing of a Wild Apple (Malus baccata) Genome Unravels the Differences Between Cultivated and Wild Apple Species Regarding Disease Resistance and Cold Tolerance.</title>
        <authorList>
            <person name="Chen X."/>
        </authorList>
    </citation>
    <scope>NUCLEOTIDE SEQUENCE [LARGE SCALE GENOMIC DNA]</scope>
    <source>
        <strain evidence="3">cv. Shandingzi</strain>
        <tissue evidence="2">Leaves</tissue>
    </source>
</reference>
<protein>
    <submittedName>
        <fullName evidence="2">Uncharacterized protein</fullName>
    </submittedName>
</protein>
<keyword evidence="1" id="KW-0472">Membrane</keyword>
<keyword evidence="1" id="KW-0812">Transmembrane</keyword>
<name>A0A540LRA0_MALBA</name>
<evidence type="ECO:0000313" key="3">
    <source>
        <dbReference type="Proteomes" id="UP000315295"/>
    </source>
</evidence>
<accession>A0A540LRA0</accession>